<dbReference type="GO" id="GO:0016020">
    <property type="term" value="C:membrane"/>
    <property type="evidence" value="ECO:0007669"/>
    <property type="project" value="UniProtKB-SubCell"/>
</dbReference>
<dbReference type="OrthoDB" id="10266980at2759"/>
<feature type="transmembrane region" description="Helical" evidence="6">
    <location>
        <begin position="38"/>
        <end position="57"/>
    </location>
</feature>
<dbReference type="SMART" id="SM00724">
    <property type="entry name" value="TLC"/>
    <property type="match status" value="1"/>
</dbReference>
<dbReference type="EMBL" id="CP048997">
    <property type="protein sequence ID" value="QID83074.1"/>
    <property type="molecule type" value="Genomic_DNA"/>
</dbReference>
<comment type="subcellular location">
    <subcellularLocation>
        <location evidence="1">Membrane</location>
        <topology evidence="1">Multi-pass membrane protein</topology>
    </subcellularLocation>
</comment>
<evidence type="ECO:0000256" key="1">
    <source>
        <dbReference type="ARBA" id="ARBA00004141"/>
    </source>
</evidence>
<evidence type="ECO:0000256" key="2">
    <source>
        <dbReference type="ARBA" id="ARBA00022692"/>
    </source>
</evidence>
<keyword evidence="4 5" id="KW-0472">Membrane</keyword>
<dbReference type="PANTHER" id="PTHR13439:SF6">
    <property type="entry name" value="AAR085WP"/>
    <property type="match status" value="1"/>
</dbReference>
<dbReference type="GO" id="GO:0005783">
    <property type="term" value="C:endoplasmic reticulum"/>
    <property type="evidence" value="ECO:0007669"/>
    <property type="project" value="TreeGrafter"/>
</dbReference>
<feature type="domain" description="TLC" evidence="7">
    <location>
        <begin position="95"/>
        <end position="302"/>
    </location>
</feature>
<dbReference type="InterPro" id="IPR006634">
    <property type="entry name" value="TLC-dom"/>
</dbReference>
<keyword evidence="9" id="KW-1185">Reference proteome</keyword>
<evidence type="ECO:0000256" key="4">
    <source>
        <dbReference type="ARBA" id="ARBA00023136"/>
    </source>
</evidence>
<dbReference type="InterPro" id="IPR050846">
    <property type="entry name" value="TLCD"/>
</dbReference>
<evidence type="ECO:0000313" key="8">
    <source>
        <dbReference type="EMBL" id="QID83074.1"/>
    </source>
</evidence>
<accession>A0A6C1E3G6</accession>
<dbReference type="GO" id="GO:0055088">
    <property type="term" value="P:lipid homeostasis"/>
    <property type="evidence" value="ECO:0007669"/>
    <property type="project" value="TreeGrafter"/>
</dbReference>
<gene>
    <name evidence="8" type="ORF">GRS66_005514</name>
</gene>
<feature type="transmembrane region" description="Helical" evidence="6">
    <location>
        <begin position="169"/>
        <end position="190"/>
    </location>
</feature>
<evidence type="ECO:0000256" key="5">
    <source>
        <dbReference type="PROSITE-ProRule" id="PRU00205"/>
    </source>
</evidence>
<dbReference type="PANTHER" id="PTHR13439">
    <property type="entry name" value="CT120 PROTEIN"/>
    <property type="match status" value="1"/>
</dbReference>
<dbReference type="Pfam" id="PF03798">
    <property type="entry name" value="TRAM_LAG1_CLN8"/>
    <property type="match status" value="1"/>
</dbReference>
<feature type="transmembrane region" description="Helical" evidence="6">
    <location>
        <begin position="226"/>
        <end position="246"/>
    </location>
</feature>
<proteinExistence type="predicted"/>
<keyword evidence="2 5" id="KW-0812">Transmembrane</keyword>
<evidence type="ECO:0000313" key="9">
    <source>
        <dbReference type="Proteomes" id="UP000501346"/>
    </source>
</evidence>
<organism evidence="8 9">
    <name type="scientific">Saccharomyces pastorianus</name>
    <name type="common">Lager yeast</name>
    <name type="synonym">Saccharomyces cerevisiae x Saccharomyces eubayanus</name>
    <dbReference type="NCBI Taxonomy" id="27292"/>
    <lineage>
        <taxon>Eukaryota</taxon>
        <taxon>Fungi</taxon>
        <taxon>Dikarya</taxon>
        <taxon>Ascomycota</taxon>
        <taxon>Saccharomycotina</taxon>
        <taxon>Saccharomycetes</taxon>
        <taxon>Saccharomycetales</taxon>
        <taxon>Saccharomycetaceae</taxon>
        <taxon>Saccharomyces</taxon>
    </lineage>
</organism>
<dbReference type="AlphaFoldDB" id="A0A6C1E3G6"/>
<name>A0A6C1E3G6_SACPS</name>
<protein>
    <recommendedName>
        <fullName evidence="7">TLC domain-containing protein</fullName>
    </recommendedName>
</protein>
<dbReference type="PROSITE" id="PS50922">
    <property type="entry name" value="TLC"/>
    <property type="match status" value="1"/>
</dbReference>
<evidence type="ECO:0000256" key="3">
    <source>
        <dbReference type="ARBA" id="ARBA00022989"/>
    </source>
</evidence>
<keyword evidence="3 6" id="KW-1133">Transmembrane helix</keyword>
<feature type="transmembrane region" description="Helical" evidence="6">
    <location>
        <begin position="266"/>
        <end position="289"/>
    </location>
</feature>
<evidence type="ECO:0000259" key="7">
    <source>
        <dbReference type="PROSITE" id="PS50922"/>
    </source>
</evidence>
<dbReference type="Proteomes" id="UP000501346">
    <property type="component" value="Chromosome ScXVI"/>
</dbReference>
<reference evidence="8 9" key="1">
    <citation type="journal article" date="2019" name="BMC Genomics">
        <title>Chromosome level assembly and comparative genome analysis confirm lager-brewing yeasts originated from a single hybridization.</title>
        <authorList>
            <person name="Salazar A.N."/>
            <person name="Gorter de Vries A.R."/>
            <person name="van den Broek M."/>
            <person name="Brouwers N."/>
            <person name="de la Torre Cortes P."/>
            <person name="Kuijpers N.G.A."/>
            <person name="Daran J.G."/>
            <person name="Abeel T."/>
        </authorList>
    </citation>
    <scope>NUCLEOTIDE SEQUENCE [LARGE SCALE GENOMIC DNA]</scope>
    <source>
        <strain evidence="8 9">CBS 1483</strain>
    </source>
</reference>
<evidence type="ECO:0000256" key="6">
    <source>
        <dbReference type="SAM" id="Phobius"/>
    </source>
</evidence>
<sequence length="315" mass="36710">MDVLLSLPQPELFKTTVIPFLANRNIIKSEAILSNLHSIFYVAIFYHIWFLFGKWILFPPLVKWKLDYDQKHNVKKDEKTTSERQAQHYKKKYTSLINQSSVHLISLLQSIVVLYYSLKFLLDPKASAEPYQTSHSRVFTENRDTQVICIFAIGYFVWDIYISTMYSTFPFVVHGIISTVVFCIGLKPYIQYYAPVFLMFELSNPSLNFRWFGIKFLPQKSKFCSLLLLLNNLTLMVVFFAARIAWGWFQIGKLCYDFYQVRNEPGFLVFDTIVILAGNFVLDILNVIWFSTMVSVAAKVLKKGESVDKVTKNEQ</sequence>
<feature type="transmembrane region" description="Helical" evidence="6">
    <location>
        <begin position="145"/>
        <end position="162"/>
    </location>
</feature>